<organism evidence="2 3">
    <name type="scientific">Oryzias melastigma</name>
    <name type="common">Marine medaka</name>
    <dbReference type="NCBI Taxonomy" id="30732"/>
    <lineage>
        <taxon>Eukaryota</taxon>
        <taxon>Metazoa</taxon>
        <taxon>Chordata</taxon>
        <taxon>Craniata</taxon>
        <taxon>Vertebrata</taxon>
        <taxon>Euteleostomi</taxon>
        <taxon>Actinopterygii</taxon>
        <taxon>Neopterygii</taxon>
        <taxon>Teleostei</taxon>
        <taxon>Neoteleostei</taxon>
        <taxon>Acanthomorphata</taxon>
        <taxon>Ovalentaria</taxon>
        <taxon>Atherinomorphae</taxon>
        <taxon>Beloniformes</taxon>
        <taxon>Adrianichthyidae</taxon>
        <taxon>Oryziinae</taxon>
        <taxon>Oryzias</taxon>
    </lineage>
</organism>
<evidence type="ECO:0000313" key="2">
    <source>
        <dbReference type="EMBL" id="KAF6715654.1"/>
    </source>
</evidence>
<dbReference type="Proteomes" id="UP000646548">
    <property type="component" value="Unassembled WGS sequence"/>
</dbReference>
<protein>
    <submittedName>
        <fullName evidence="2">Uncharacterized protein</fullName>
    </submittedName>
</protein>
<dbReference type="EMBL" id="WKFB01001034">
    <property type="protein sequence ID" value="KAF6715654.1"/>
    <property type="molecule type" value="Genomic_DNA"/>
</dbReference>
<evidence type="ECO:0000313" key="3">
    <source>
        <dbReference type="Proteomes" id="UP000646548"/>
    </source>
</evidence>
<evidence type="ECO:0000256" key="1">
    <source>
        <dbReference type="SAM" id="MobiDB-lite"/>
    </source>
</evidence>
<gene>
    <name evidence="2" type="ORF">FQA47_015388</name>
</gene>
<name>A0A834BQY3_ORYME</name>
<feature type="region of interest" description="Disordered" evidence="1">
    <location>
        <begin position="112"/>
        <end position="149"/>
    </location>
</feature>
<proteinExistence type="predicted"/>
<accession>A0A834BQY3</accession>
<comment type="caution">
    <text evidence="2">The sequence shown here is derived from an EMBL/GenBank/DDBJ whole genome shotgun (WGS) entry which is preliminary data.</text>
</comment>
<reference evidence="2" key="1">
    <citation type="journal article" name="BMC Genomics">
        <title>Long-read sequencing and de novo genome assembly of marine medaka (Oryzias melastigma).</title>
        <authorList>
            <person name="Liang P."/>
            <person name="Saqib H.S.A."/>
            <person name="Ni X."/>
            <person name="Shen Y."/>
        </authorList>
    </citation>
    <scope>NUCLEOTIDE SEQUENCE</scope>
    <source>
        <strain evidence="2">Bigg-433</strain>
    </source>
</reference>
<sequence>MRVTSSSSSSSSSSFLCCSGLLWVLEMDYQSPILLLIFSRTPPPHPSVRPRGSHPPAVSGLRVLLAFPGRGLCSSFCTVSRSSVFTACSSSWSFPIFRSEQRHSRSILRRDGASAQPLRAQGASAAASRLPPPPPGCLAERKTSTRSGI</sequence>
<dbReference type="AlphaFoldDB" id="A0A834BQY3"/>